<dbReference type="OMA" id="SHCERIL"/>
<evidence type="ECO:0008006" key="3">
    <source>
        <dbReference type="Google" id="ProtNLM"/>
    </source>
</evidence>
<dbReference type="GeneID" id="3862976"/>
<dbReference type="Proteomes" id="UP000001950">
    <property type="component" value="Chromosome 4"/>
</dbReference>
<sequence>MKVQMCRGIINLSVNLRRILLIKRSYVSLGFKSSKFSTFETKITSQNDSELTHIFDRFNTYLESDYKPVYKNDGLDFKVKLDLCENVSEVCNLFSENKGRITPNELLNLLSKVIQINSIIRSSKNHDSEDNIPIPDFKAGFDFEDNVDYFPPADFCSVSLNNFRTVNIKRLDPRVSEIFIQLVNKSDNLTVEQILYLNRICEFIKGYHTKVILSFSEDKITPSIYKMDETNLIRTAMVLARRSENVDFVKMFISEVFKKIHLFNNSQKMLLFQLMSNSSKCSSIFLTCFSEYLEYTTKSDCKQVSSPHSTFTERDFIRFLTSYANNQKCISKELFKYLLSKCLVADLNELKLDEIMDLLWVSNKFNSVDLFLPKVKDFLGSSLEQIGPNRLTMLLWCYSNSNIIDIQFHKNLEDAAISLSDQLTTKNISLCAYGLSLKSVPGSESRFLNTIQGIFPITLHHDILDDIVSNIIHFNGLDLSMLAYSYSRHLCGSSVLHQCIQEGLINYVEDLPADCITRVVYSYARISGKQSLFNSFVYSIFQRMHQFPIHEFVKVLWSYLAMKFYDHKFWTTCLETVVNKFDLIINDKRCYLLYPVIKILVKLKITPETKDLTRLANHVSKFFWDSQHRNQTSQVVSKVLELIPEVHDVVFDSNEDNFLVDVTFGKSDGTRYSVMIYNSSNMFNQCPIADLRLKELFLSNKGYNIIRVLEDVWVSLDTNDQIKVIQSQL</sequence>
<proteinExistence type="predicted"/>
<dbReference type="VEuPathDB" id="PiroplasmaDB:TA08010"/>
<dbReference type="FunCoup" id="Q4U9V5">
    <property type="interactions" value="29"/>
</dbReference>
<dbReference type="InParanoid" id="Q4U9V5"/>
<protein>
    <recommendedName>
        <fullName evidence="3">RAP domain-containing protein</fullName>
    </recommendedName>
</protein>
<evidence type="ECO:0000313" key="2">
    <source>
        <dbReference type="Proteomes" id="UP000001950"/>
    </source>
</evidence>
<dbReference type="AlphaFoldDB" id="Q4U9V5"/>
<dbReference type="KEGG" id="tan:TA08010"/>
<name>Q4U9V5_THEAN</name>
<evidence type="ECO:0000313" key="1">
    <source>
        <dbReference type="EMBL" id="CAI76398.1"/>
    </source>
</evidence>
<organism evidence="1 2">
    <name type="scientific">Theileria annulata</name>
    <dbReference type="NCBI Taxonomy" id="5874"/>
    <lineage>
        <taxon>Eukaryota</taxon>
        <taxon>Sar</taxon>
        <taxon>Alveolata</taxon>
        <taxon>Apicomplexa</taxon>
        <taxon>Aconoidasida</taxon>
        <taxon>Piroplasmida</taxon>
        <taxon>Theileriidae</taxon>
        <taxon>Theileria</taxon>
    </lineage>
</organism>
<accession>Q4U9V5</accession>
<dbReference type="EMBL" id="CR940353">
    <property type="protein sequence ID" value="CAI76398.1"/>
    <property type="molecule type" value="Genomic_DNA"/>
</dbReference>
<reference evidence="1 2" key="1">
    <citation type="journal article" date="2005" name="Science">
        <title>Genome of the host-cell transforming parasite Theileria annulata compared with T. parva.</title>
        <authorList>
            <person name="Pain A."/>
            <person name="Renauld H."/>
            <person name="Berriman M."/>
            <person name="Murphy L."/>
            <person name="Yeats C.A."/>
            <person name="Weir W."/>
            <person name="Kerhornou A."/>
            <person name="Aslett M."/>
            <person name="Bishop R."/>
            <person name="Bouchier C."/>
            <person name="Cochet M."/>
            <person name="Coulson R.M.R."/>
            <person name="Cronin A."/>
            <person name="de Villiers E.P."/>
            <person name="Fraser A."/>
            <person name="Fosker N."/>
            <person name="Gardner M."/>
            <person name="Goble A."/>
            <person name="Griffiths-Jones S."/>
            <person name="Harris D.E."/>
            <person name="Katzer F."/>
            <person name="Larke N."/>
            <person name="Lord A."/>
            <person name="Maser P."/>
            <person name="McKellar S."/>
            <person name="Mooney P."/>
            <person name="Morton F."/>
            <person name="Nene V."/>
            <person name="O'Neil S."/>
            <person name="Price C."/>
            <person name="Quail M.A."/>
            <person name="Rabbinowitsch E."/>
            <person name="Rawlings N.D."/>
            <person name="Rutter S."/>
            <person name="Saunders D."/>
            <person name="Seeger K."/>
            <person name="Shah T."/>
            <person name="Squares R."/>
            <person name="Squares S."/>
            <person name="Tivey A."/>
            <person name="Walker A.R."/>
            <person name="Woodward J."/>
            <person name="Dobbelaere D.A.E."/>
            <person name="Langsley G."/>
            <person name="Rajandream M.A."/>
            <person name="McKeever D."/>
            <person name="Shiels B."/>
            <person name="Tait A."/>
            <person name="Barrell B.G."/>
            <person name="Hall N."/>
        </authorList>
    </citation>
    <scope>NUCLEOTIDE SEQUENCE [LARGE SCALE GENOMIC DNA]</scope>
    <source>
        <strain evidence="2">Ankara</strain>
    </source>
</reference>
<gene>
    <name evidence="1" type="ORF">TA08010</name>
</gene>
<keyword evidence="2" id="KW-1185">Reference proteome</keyword>
<dbReference type="eggNOG" id="ENOG502SPZQ">
    <property type="taxonomic scope" value="Eukaryota"/>
</dbReference>
<dbReference type="OrthoDB" id="419431at2759"/>
<dbReference type="RefSeq" id="XP_953023.1">
    <property type="nucleotide sequence ID" value="XM_947930.1"/>
</dbReference>